<evidence type="ECO:0000313" key="2">
    <source>
        <dbReference type="EMBL" id="ETV75710.1"/>
    </source>
</evidence>
<dbReference type="VEuPathDB" id="FungiDB:H257_10091"/>
<gene>
    <name evidence="2" type="ORF">H257_10091</name>
</gene>
<feature type="compositionally biased region" description="Polar residues" evidence="1">
    <location>
        <begin position="70"/>
        <end position="92"/>
    </location>
</feature>
<proteinExistence type="predicted"/>
<dbReference type="AlphaFoldDB" id="W4G7R9"/>
<reference evidence="2" key="1">
    <citation type="submission" date="2013-12" db="EMBL/GenBank/DDBJ databases">
        <title>The Genome Sequence of Aphanomyces astaci APO3.</title>
        <authorList>
            <consortium name="The Broad Institute Genomics Platform"/>
            <person name="Russ C."/>
            <person name="Tyler B."/>
            <person name="van West P."/>
            <person name="Dieguez-Uribeondo J."/>
            <person name="Young S.K."/>
            <person name="Zeng Q."/>
            <person name="Gargeya S."/>
            <person name="Fitzgerald M."/>
            <person name="Abouelleil A."/>
            <person name="Alvarado L."/>
            <person name="Chapman S.B."/>
            <person name="Gainer-Dewar J."/>
            <person name="Goldberg J."/>
            <person name="Griggs A."/>
            <person name="Gujja S."/>
            <person name="Hansen M."/>
            <person name="Howarth C."/>
            <person name="Imamovic A."/>
            <person name="Ireland A."/>
            <person name="Larimer J."/>
            <person name="McCowan C."/>
            <person name="Murphy C."/>
            <person name="Pearson M."/>
            <person name="Poon T.W."/>
            <person name="Priest M."/>
            <person name="Roberts A."/>
            <person name="Saif S."/>
            <person name="Shea T."/>
            <person name="Sykes S."/>
            <person name="Wortman J."/>
            <person name="Nusbaum C."/>
            <person name="Birren B."/>
        </authorList>
    </citation>
    <scope>NUCLEOTIDE SEQUENCE [LARGE SCALE GENOMIC DNA]</scope>
    <source>
        <strain evidence="2">APO3</strain>
    </source>
</reference>
<evidence type="ECO:0000256" key="1">
    <source>
        <dbReference type="SAM" id="MobiDB-lite"/>
    </source>
</evidence>
<dbReference type="RefSeq" id="XP_009834841.1">
    <property type="nucleotide sequence ID" value="XM_009836539.1"/>
</dbReference>
<dbReference type="EMBL" id="KI913139">
    <property type="protein sequence ID" value="ETV75710.1"/>
    <property type="molecule type" value="Genomic_DNA"/>
</dbReference>
<protein>
    <submittedName>
        <fullName evidence="2">Uncharacterized protein</fullName>
    </submittedName>
</protein>
<accession>W4G7R9</accession>
<organism evidence="2">
    <name type="scientific">Aphanomyces astaci</name>
    <name type="common">Crayfish plague agent</name>
    <dbReference type="NCBI Taxonomy" id="112090"/>
    <lineage>
        <taxon>Eukaryota</taxon>
        <taxon>Sar</taxon>
        <taxon>Stramenopiles</taxon>
        <taxon>Oomycota</taxon>
        <taxon>Saprolegniomycetes</taxon>
        <taxon>Saprolegniales</taxon>
        <taxon>Verrucalvaceae</taxon>
        <taxon>Aphanomyces</taxon>
    </lineage>
</organism>
<dbReference type="GeneID" id="20812087"/>
<name>W4G7R9_APHAT</name>
<sequence length="100" mass="10840">MIDFVLCIHVVVTGSTTLHHHPTCTTMLQQSIGRRVTQSPAFLLSNESMDTAAAARPIDTPAATRMGAFTQRTTHPSTTTALRKPTNPTSNEPLMLHCVV</sequence>
<feature type="region of interest" description="Disordered" evidence="1">
    <location>
        <begin position="67"/>
        <end position="92"/>
    </location>
</feature>